<dbReference type="Gene3D" id="3.30.428.10">
    <property type="entry name" value="HIT-like"/>
    <property type="match status" value="1"/>
</dbReference>
<gene>
    <name evidence="5" type="primary">LOC112279173</name>
</gene>
<organism evidence="5 6">
    <name type="scientific">Physcomitrium patens</name>
    <name type="common">Spreading-leaved earth moss</name>
    <name type="synonym">Physcomitrella patens</name>
    <dbReference type="NCBI Taxonomy" id="3218"/>
    <lineage>
        <taxon>Eukaryota</taxon>
        <taxon>Viridiplantae</taxon>
        <taxon>Streptophyta</taxon>
        <taxon>Embryophyta</taxon>
        <taxon>Bryophyta</taxon>
        <taxon>Bryophytina</taxon>
        <taxon>Bryopsida</taxon>
        <taxon>Funariidae</taxon>
        <taxon>Funariales</taxon>
        <taxon>Funariaceae</taxon>
        <taxon>Physcomitrium</taxon>
    </lineage>
</organism>
<name>A0A7I4D1P6_PHYPA</name>
<dbReference type="PROSITE" id="PS00892">
    <property type="entry name" value="HIT_1"/>
    <property type="match status" value="1"/>
</dbReference>
<dbReference type="InterPro" id="IPR011146">
    <property type="entry name" value="HIT-like"/>
</dbReference>
<dbReference type="CDD" id="cd01276">
    <property type="entry name" value="PKCI_related"/>
    <property type="match status" value="1"/>
</dbReference>
<evidence type="ECO:0000313" key="5">
    <source>
        <dbReference type="EnsemblPlants" id="Pp3c2_22310V3.2"/>
    </source>
</evidence>
<evidence type="ECO:0000259" key="4">
    <source>
        <dbReference type="PROSITE" id="PS51084"/>
    </source>
</evidence>
<dbReference type="FunFam" id="3.30.428.10:FF:000005">
    <property type="entry name" value="Histidine triad nucleotide-binding protein 1"/>
    <property type="match status" value="1"/>
</dbReference>
<dbReference type="EnsemblPlants" id="Pp3c2_22310V3.2">
    <property type="protein sequence ID" value="Pp3c2_22310V3.2"/>
    <property type="gene ID" value="Pp3c2_22310"/>
</dbReference>
<dbReference type="EnsemblPlants" id="Pp3c2_22310V3.4">
    <property type="protein sequence ID" value="Pp3c2_22310V3.4"/>
    <property type="gene ID" value="Pp3c2_22310"/>
</dbReference>
<dbReference type="Gramene" id="Pp3c2_22310V3.2">
    <property type="protein sequence ID" value="Pp3c2_22310V3.2"/>
    <property type="gene ID" value="Pp3c2_22310"/>
</dbReference>
<dbReference type="GO" id="GO:0005737">
    <property type="term" value="C:cytoplasm"/>
    <property type="evidence" value="ECO:0000318"/>
    <property type="project" value="GO_Central"/>
</dbReference>
<dbReference type="InterPro" id="IPR036265">
    <property type="entry name" value="HIT-like_sf"/>
</dbReference>
<dbReference type="Gramene" id="Pp3c2_22310V3.3">
    <property type="protein sequence ID" value="Pp3c2_22310V3.3"/>
    <property type="gene ID" value="Pp3c2_22310"/>
</dbReference>
<dbReference type="GO" id="GO:0006790">
    <property type="term" value="P:sulfur compound metabolic process"/>
    <property type="evidence" value="ECO:0000318"/>
    <property type="project" value="GO_Central"/>
</dbReference>
<proteinExistence type="predicted"/>
<accession>A0A7I4D1P6</accession>
<evidence type="ECO:0000256" key="2">
    <source>
        <dbReference type="PIRSR" id="PIRSR601310-3"/>
    </source>
</evidence>
<dbReference type="Gramene" id="Pp3c2_22310V3.4">
    <property type="protein sequence ID" value="Pp3c2_22310V3.4"/>
    <property type="gene ID" value="Pp3c2_22310"/>
</dbReference>
<dbReference type="Proteomes" id="UP000006727">
    <property type="component" value="Chromosome 2"/>
</dbReference>
<dbReference type="GO" id="GO:0047627">
    <property type="term" value="F:adenylylsulfatase activity"/>
    <property type="evidence" value="ECO:0000318"/>
    <property type="project" value="GO_Central"/>
</dbReference>
<reference evidence="5 6" key="1">
    <citation type="journal article" date="2008" name="Science">
        <title>The Physcomitrella genome reveals evolutionary insights into the conquest of land by plants.</title>
        <authorList>
            <person name="Rensing S."/>
            <person name="Lang D."/>
            <person name="Zimmer A."/>
            <person name="Terry A."/>
            <person name="Salamov A."/>
            <person name="Shapiro H."/>
            <person name="Nishiyama T."/>
            <person name="Perroud P.-F."/>
            <person name="Lindquist E."/>
            <person name="Kamisugi Y."/>
            <person name="Tanahashi T."/>
            <person name="Sakakibara K."/>
            <person name="Fujita T."/>
            <person name="Oishi K."/>
            <person name="Shin-I T."/>
            <person name="Kuroki Y."/>
            <person name="Toyoda A."/>
            <person name="Suzuki Y."/>
            <person name="Hashimoto A."/>
            <person name="Yamaguchi K."/>
            <person name="Sugano A."/>
            <person name="Kohara Y."/>
            <person name="Fujiyama A."/>
            <person name="Anterola A."/>
            <person name="Aoki S."/>
            <person name="Ashton N."/>
            <person name="Barbazuk W.B."/>
            <person name="Barker E."/>
            <person name="Bennetzen J."/>
            <person name="Bezanilla M."/>
            <person name="Blankenship R."/>
            <person name="Cho S.H."/>
            <person name="Dutcher S."/>
            <person name="Estelle M."/>
            <person name="Fawcett J.A."/>
            <person name="Gundlach H."/>
            <person name="Hanada K."/>
            <person name="Heyl A."/>
            <person name="Hicks K.A."/>
            <person name="Hugh J."/>
            <person name="Lohr M."/>
            <person name="Mayer K."/>
            <person name="Melkozernov A."/>
            <person name="Murata T."/>
            <person name="Nelson D."/>
            <person name="Pils B."/>
            <person name="Prigge M."/>
            <person name="Reiss B."/>
            <person name="Renner T."/>
            <person name="Rombauts S."/>
            <person name="Rushton P."/>
            <person name="Sanderfoot A."/>
            <person name="Schween G."/>
            <person name="Shiu S.-H."/>
            <person name="Stueber K."/>
            <person name="Theodoulou F.L."/>
            <person name="Tu H."/>
            <person name="Van de Peer Y."/>
            <person name="Verrier P.J."/>
            <person name="Waters E."/>
            <person name="Wood A."/>
            <person name="Yang L."/>
            <person name="Cove D."/>
            <person name="Cuming A."/>
            <person name="Hasebe M."/>
            <person name="Lucas S."/>
            <person name="Mishler D.B."/>
            <person name="Reski R."/>
            <person name="Grigoriev I."/>
            <person name="Quatrano R.S."/>
            <person name="Boore J.L."/>
        </authorList>
    </citation>
    <scope>NUCLEOTIDE SEQUENCE [LARGE SCALE GENOMIC DNA]</scope>
    <source>
        <strain evidence="5 6">cv. Gransden 2004</strain>
    </source>
</reference>
<reference evidence="5" key="3">
    <citation type="submission" date="2020-12" db="UniProtKB">
        <authorList>
            <consortium name="EnsemblPlants"/>
        </authorList>
    </citation>
    <scope>IDENTIFICATION</scope>
</reference>
<dbReference type="PANTHER" id="PTHR23089">
    <property type="entry name" value="HISTIDINE TRIAD HIT PROTEIN"/>
    <property type="match status" value="1"/>
</dbReference>
<dbReference type="AlphaFoldDB" id="A0A7I4D1P6"/>
<dbReference type="GO" id="GO:0009150">
    <property type="term" value="P:purine ribonucleotide metabolic process"/>
    <property type="evidence" value="ECO:0000318"/>
    <property type="project" value="GO_Central"/>
</dbReference>
<evidence type="ECO:0000256" key="3">
    <source>
        <dbReference type="PROSITE-ProRule" id="PRU00464"/>
    </source>
</evidence>
<dbReference type="SUPFAM" id="SSF54197">
    <property type="entry name" value="HIT-like"/>
    <property type="match status" value="1"/>
</dbReference>
<feature type="domain" description="HIT" evidence="4">
    <location>
        <begin position="85"/>
        <end position="195"/>
    </location>
</feature>
<dbReference type="PRINTS" id="PR00332">
    <property type="entry name" value="HISTRIAD"/>
</dbReference>
<keyword evidence="6" id="KW-1185">Reference proteome</keyword>
<feature type="short sequence motif" description="Histidine triad motif" evidence="2 3">
    <location>
        <begin position="179"/>
        <end position="183"/>
    </location>
</feature>
<dbReference type="Pfam" id="PF01230">
    <property type="entry name" value="HIT"/>
    <property type="match status" value="1"/>
</dbReference>
<reference evidence="5 6" key="2">
    <citation type="journal article" date="2018" name="Plant J.">
        <title>The Physcomitrella patens chromosome-scale assembly reveals moss genome structure and evolution.</title>
        <authorList>
            <person name="Lang D."/>
            <person name="Ullrich K.K."/>
            <person name="Murat F."/>
            <person name="Fuchs J."/>
            <person name="Jenkins J."/>
            <person name="Haas F.B."/>
            <person name="Piednoel M."/>
            <person name="Gundlach H."/>
            <person name="Van Bel M."/>
            <person name="Meyberg R."/>
            <person name="Vives C."/>
            <person name="Morata J."/>
            <person name="Symeonidi A."/>
            <person name="Hiss M."/>
            <person name="Muchero W."/>
            <person name="Kamisugi Y."/>
            <person name="Saleh O."/>
            <person name="Blanc G."/>
            <person name="Decker E.L."/>
            <person name="van Gessel N."/>
            <person name="Grimwood J."/>
            <person name="Hayes R.D."/>
            <person name="Graham S.W."/>
            <person name="Gunter L.E."/>
            <person name="McDaniel S.F."/>
            <person name="Hoernstein S.N.W."/>
            <person name="Larsson A."/>
            <person name="Li F.W."/>
            <person name="Perroud P.F."/>
            <person name="Phillips J."/>
            <person name="Ranjan P."/>
            <person name="Rokshar D.S."/>
            <person name="Rothfels C.J."/>
            <person name="Schneider L."/>
            <person name="Shu S."/>
            <person name="Stevenson D.W."/>
            <person name="Thummler F."/>
            <person name="Tillich M."/>
            <person name="Villarreal Aguilar J.C."/>
            <person name="Widiez T."/>
            <person name="Wong G.K."/>
            <person name="Wymore A."/>
            <person name="Zhang Y."/>
            <person name="Zimmer A.D."/>
            <person name="Quatrano R.S."/>
            <person name="Mayer K.F.X."/>
            <person name="Goodstein D."/>
            <person name="Casacuberta J.M."/>
            <person name="Vandepoele K."/>
            <person name="Reski R."/>
            <person name="Cuming A.C."/>
            <person name="Tuskan G.A."/>
            <person name="Maumus F."/>
            <person name="Salse J."/>
            <person name="Schmutz J."/>
            <person name="Rensing S.A."/>
        </authorList>
    </citation>
    <scope>NUCLEOTIDE SEQUENCE [LARGE SCALE GENOMIC DNA]</scope>
    <source>
        <strain evidence="5 6">cv. Gransden 2004</strain>
    </source>
</reference>
<dbReference type="Gramene" id="Pp3c2_22310V3.5">
    <property type="protein sequence ID" value="Pp3c2_22310V3.5"/>
    <property type="gene ID" value="Pp3c2_22310"/>
</dbReference>
<dbReference type="EMBL" id="ABEU02000002">
    <property type="status" value="NOT_ANNOTATED_CDS"/>
    <property type="molecule type" value="Genomic_DNA"/>
</dbReference>
<dbReference type="PROSITE" id="PS51084">
    <property type="entry name" value="HIT_2"/>
    <property type="match status" value="1"/>
</dbReference>
<dbReference type="EnsemblPlants" id="Pp3c2_22310V3.5">
    <property type="protein sequence ID" value="Pp3c2_22310V3.5"/>
    <property type="gene ID" value="Pp3c2_22310"/>
</dbReference>
<feature type="active site" description="Tele-AMP-histidine intermediate" evidence="1">
    <location>
        <position position="181"/>
    </location>
</feature>
<dbReference type="InterPro" id="IPR019808">
    <property type="entry name" value="Histidine_triad_CS"/>
</dbReference>
<dbReference type="InterPro" id="IPR001310">
    <property type="entry name" value="Histidine_triad_HIT"/>
</dbReference>
<sequence length="195" mass="21385">MPVTWHAGDGTTRSRKRSEGRCCPRTVFVHAPIVVVLLAGGDSSRRLSLLQAQLQASPMADEEAAARAAAAHHAKQKAEAGELTIFDKIISKEIPSKIVYEDDDVLAFRDVSPQGPVHIILIPKDRDGLTQLSKAEDRHEKILGHLMVTAAKVARQEKLDKGFRLVVNDGPDGCQSVYHIHLHLIGGRQMKWPPG</sequence>
<evidence type="ECO:0000313" key="6">
    <source>
        <dbReference type="Proteomes" id="UP000006727"/>
    </source>
</evidence>
<dbReference type="EnsemblPlants" id="Pp3c2_22310V3.3">
    <property type="protein sequence ID" value="Pp3c2_22310V3.3"/>
    <property type="gene ID" value="Pp3c2_22310"/>
</dbReference>
<evidence type="ECO:0000256" key="1">
    <source>
        <dbReference type="PIRSR" id="PIRSR601310-1"/>
    </source>
</evidence>
<protein>
    <recommendedName>
        <fullName evidence="4">HIT domain-containing protein</fullName>
    </recommendedName>
</protein>